<dbReference type="NCBIfam" id="NF002677">
    <property type="entry name" value="PRK02406.1"/>
    <property type="match status" value="1"/>
</dbReference>
<evidence type="ECO:0000256" key="3">
    <source>
        <dbReference type="ARBA" id="ARBA00022679"/>
    </source>
</evidence>
<keyword evidence="2 12" id="KW-0515">Mutator protein</keyword>
<sequence length="398" mass="44680">MKLCIYNPNKGRVIFHIDANAFFASVEMAEDPSLQNKPVIVAGNPAERKGIVVAANYLCKKRGVYTTMPLWKALKIVPEAIVKKPNHKLYKAYSVKIFDFLTAISPIIEVASIDEAYVDVTHCQYLGSPIHIAQSIQRDILHLFNIPVSIGIAPNKFLAKMASDMQKPLGITVLRKRDIERVLWDKPVQDTYGIGKKTAEKLHEHGIATIGDLAKADVKWVESILGFRGIHLHGCVNGTDGRPVNPDANTSYKSIGNSTTFPENITAPSTISDKMKLLSSMVSERMKQKKVVSRTIQIMIRYGNFKTITRSQTIEKDIWNEEDILYHAEKLFYKHWNGDPVRLIGITAQNVIKKNEMTTQLDIFSFAEEAGKVEPLMTAVDELKRKFGESIIKKGSEL</sequence>
<dbReference type="GO" id="GO:0000287">
    <property type="term" value="F:magnesium ion binding"/>
    <property type="evidence" value="ECO:0007669"/>
    <property type="project" value="UniProtKB-UniRule"/>
</dbReference>
<dbReference type="GO" id="GO:0042276">
    <property type="term" value="P:error-prone translesion synthesis"/>
    <property type="evidence" value="ECO:0007669"/>
    <property type="project" value="TreeGrafter"/>
</dbReference>
<comment type="function">
    <text evidence="12">Poorly processive, error-prone DNA polymerase involved in untargeted mutagenesis. Copies undamaged DNA at stalled replication forks, which arise in vivo from mismatched or misaligned primer ends. These misaligned primers can be extended by PolIV. Exhibits no 3'-5' exonuclease (proofreading) activity. May be involved in translesional synthesis, in conjunction with the beta clamp from PolIII.</text>
</comment>
<dbReference type="HAMAP" id="MF_01113">
    <property type="entry name" value="DNApol_IV"/>
    <property type="match status" value="1"/>
</dbReference>
<dbReference type="EC" id="2.7.7.7" evidence="12"/>
<dbReference type="AlphaFoldDB" id="A0A1V2A788"/>
<dbReference type="Gene3D" id="3.30.70.270">
    <property type="match status" value="1"/>
</dbReference>
<comment type="subcellular location">
    <subcellularLocation>
        <location evidence="12">Cytoplasm</location>
    </subcellularLocation>
</comment>
<dbReference type="PROSITE" id="PS50173">
    <property type="entry name" value="UMUC"/>
    <property type="match status" value="1"/>
</dbReference>
<keyword evidence="9 12" id="KW-0239">DNA-directed DNA polymerase</keyword>
<protein>
    <recommendedName>
        <fullName evidence="12">DNA polymerase IV</fullName>
        <shortName evidence="12">Pol IV</shortName>
        <ecNumber evidence="12">2.7.7.7</ecNumber>
    </recommendedName>
</protein>
<dbReference type="GO" id="GO:0003887">
    <property type="term" value="F:DNA-directed DNA polymerase activity"/>
    <property type="evidence" value="ECO:0007669"/>
    <property type="project" value="UniProtKB-UniRule"/>
</dbReference>
<dbReference type="InterPro" id="IPR043128">
    <property type="entry name" value="Rev_trsase/Diguanyl_cyclase"/>
</dbReference>
<evidence type="ECO:0000259" key="13">
    <source>
        <dbReference type="PROSITE" id="PS50173"/>
    </source>
</evidence>
<evidence type="ECO:0000256" key="7">
    <source>
        <dbReference type="ARBA" id="ARBA00022763"/>
    </source>
</evidence>
<comment type="subunit">
    <text evidence="12">Monomer.</text>
</comment>
<dbReference type="InterPro" id="IPR036775">
    <property type="entry name" value="DNA_pol_Y-fam_lit_finger_sf"/>
</dbReference>
<dbReference type="OrthoDB" id="9808813at2"/>
<dbReference type="GO" id="GO:0003684">
    <property type="term" value="F:damaged DNA binding"/>
    <property type="evidence" value="ECO:0007669"/>
    <property type="project" value="InterPro"/>
</dbReference>
<dbReference type="SUPFAM" id="SSF56672">
    <property type="entry name" value="DNA/RNA polymerases"/>
    <property type="match status" value="1"/>
</dbReference>
<gene>
    <name evidence="12" type="primary">dinB</name>
    <name evidence="14" type="ORF">BTO28_09640</name>
</gene>
<evidence type="ECO:0000313" key="15">
    <source>
        <dbReference type="Proteomes" id="UP000188613"/>
    </source>
</evidence>
<organism evidence="14 15">
    <name type="scientific">Domibacillus epiphyticus</name>
    <dbReference type="NCBI Taxonomy" id="1714355"/>
    <lineage>
        <taxon>Bacteria</taxon>
        <taxon>Bacillati</taxon>
        <taxon>Bacillota</taxon>
        <taxon>Bacilli</taxon>
        <taxon>Bacillales</taxon>
        <taxon>Bacillaceae</taxon>
        <taxon>Domibacillus</taxon>
    </lineage>
</organism>
<comment type="similarity">
    <text evidence="1 12">Belongs to the DNA polymerase type-Y family.</text>
</comment>
<keyword evidence="15" id="KW-1185">Reference proteome</keyword>
<dbReference type="CDD" id="cd03586">
    <property type="entry name" value="PolY_Pol_IV_kappa"/>
    <property type="match status" value="1"/>
</dbReference>
<evidence type="ECO:0000313" key="14">
    <source>
        <dbReference type="EMBL" id="OMP66865.1"/>
    </source>
</evidence>
<keyword evidence="6 12" id="KW-0479">Metal-binding</keyword>
<evidence type="ECO:0000256" key="12">
    <source>
        <dbReference type="HAMAP-Rule" id="MF_01113"/>
    </source>
</evidence>
<keyword evidence="10 12" id="KW-0234">DNA repair</keyword>
<evidence type="ECO:0000256" key="4">
    <source>
        <dbReference type="ARBA" id="ARBA00022695"/>
    </source>
</evidence>
<proteinExistence type="inferred from homology"/>
<keyword evidence="7 12" id="KW-0227">DNA damage</keyword>
<dbReference type="SUPFAM" id="SSF100879">
    <property type="entry name" value="Lesion bypass DNA polymerase (Y-family), little finger domain"/>
    <property type="match status" value="1"/>
</dbReference>
<dbReference type="PANTHER" id="PTHR11076">
    <property type="entry name" value="DNA REPAIR POLYMERASE UMUC / TRANSFERASE FAMILY MEMBER"/>
    <property type="match status" value="1"/>
</dbReference>
<dbReference type="GO" id="GO:0006281">
    <property type="term" value="P:DNA repair"/>
    <property type="evidence" value="ECO:0007669"/>
    <property type="project" value="UniProtKB-UniRule"/>
</dbReference>
<evidence type="ECO:0000256" key="6">
    <source>
        <dbReference type="ARBA" id="ARBA00022723"/>
    </source>
</evidence>
<comment type="cofactor">
    <cofactor evidence="12">
        <name>Mg(2+)</name>
        <dbReference type="ChEBI" id="CHEBI:18420"/>
    </cofactor>
    <text evidence="12">Binds 2 magnesium ions per subunit.</text>
</comment>
<comment type="catalytic activity">
    <reaction evidence="11 12">
        <text>DNA(n) + a 2'-deoxyribonucleoside 5'-triphosphate = DNA(n+1) + diphosphate</text>
        <dbReference type="Rhea" id="RHEA:22508"/>
        <dbReference type="Rhea" id="RHEA-COMP:17339"/>
        <dbReference type="Rhea" id="RHEA-COMP:17340"/>
        <dbReference type="ChEBI" id="CHEBI:33019"/>
        <dbReference type="ChEBI" id="CHEBI:61560"/>
        <dbReference type="ChEBI" id="CHEBI:173112"/>
        <dbReference type="EC" id="2.7.7.7"/>
    </reaction>
</comment>
<keyword evidence="8 12" id="KW-0460">Magnesium</keyword>
<dbReference type="NCBIfam" id="NF002492">
    <property type="entry name" value="PRK01810.1"/>
    <property type="match status" value="1"/>
</dbReference>
<comment type="caution">
    <text evidence="14">The sequence shown here is derived from an EMBL/GenBank/DDBJ whole genome shotgun (WGS) entry which is preliminary data.</text>
</comment>
<dbReference type="InterPro" id="IPR001126">
    <property type="entry name" value="UmuC"/>
</dbReference>
<reference evidence="14 15" key="1">
    <citation type="submission" date="2016-12" db="EMBL/GenBank/DDBJ databases">
        <title>Domibacillus sp. SAB 38T whole genome sequencing.</title>
        <authorList>
            <person name="Verma A."/>
            <person name="Ojha A.K."/>
            <person name="Krishnamurthi S."/>
        </authorList>
    </citation>
    <scope>NUCLEOTIDE SEQUENCE [LARGE SCALE GENOMIC DNA]</scope>
    <source>
        <strain evidence="14 15">SAB 38</strain>
    </source>
</reference>
<dbReference type="FunFam" id="3.30.1490.100:FF:000004">
    <property type="entry name" value="DNA polymerase IV"/>
    <property type="match status" value="1"/>
</dbReference>
<evidence type="ECO:0000256" key="1">
    <source>
        <dbReference type="ARBA" id="ARBA00010945"/>
    </source>
</evidence>
<dbReference type="InterPro" id="IPR024728">
    <property type="entry name" value="PolY_HhH_motif"/>
</dbReference>
<keyword evidence="5 12" id="KW-0235">DNA replication</keyword>
<dbReference type="Pfam" id="PF00817">
    <property type="entry name" value="IMS"/>
    <property type="match status" value="1"/>
</dbReference>
<feature type="domain" description="UmuC" evidence="13">
    <location>
        <begin position="14"/>
        <end position="195"/>
    </location>
</feature>
<dbReference type="GO" id="GO:0009432">
    <property type="term" value="P:SOS response"/>
    <property type="evidence" value="ECO:0007669"/>
    <property type="project" value="TreeGrafter"/>
</dbReference>
<evidence type="ECO:0000256" key="2">
    <source>
        <dbReference type="ARBA" id="ARBA00022457"/>
    </source>
</evidence>
<feature type="binding site" evidence="12">
    <location>
        <position position="114"/>
    </location>
    <ligand>
        <name>Mg(2+)</name>
        <dbReference type="ChEBI" id="CHEBI:18420"/>
    </ligand>
</feature>
<keyword evidence="12" id="KW-0963">Cytoplasm</keyword>
<dbReference type="Gene3D" id="3.40.1170.60">
    <property type="match status" value="1"/>
</dbReference>
<feature type="binding site" evidence="12">
    <location>
        <position position="18"/>
    </location>
    <ligand>
        <name>Mg(2+)</name>
        <dbReference type="ChEBI" id="CHEBI:18420"/>
    </ligand>
</feature>
<dbReference type="InterPro" id="IPR022880">
    <property type="entry name" value="DNApol_IV"/>
</dbReference>
<feature type="site" description="Substrate discrimination" evidence="12">
    <location>
        <position position="23"/>
    </location>
</feature>
<dbReference type="InterPro" id="IPR017961">
    <property type="entry name" value="DNA_pol_Y-fam_little_finger"/>
</dbReference>
<dbReference type="Proteomes" id="UP000188613">
    <property type="component" value="Unassembled WGS sequence"/>
</dbReference>
<dbReference type="Pfam" id="PF11798">
    <property type="entry name" value="IMS_HHH"/>
    <property type="match status" value="1"/>
</dbReference>
<evidence type="ECO:0000256" key="10">
    <source>
        <dbReference type="ARBA" id="ARBA00023204"/>
    </source>
</evidence>
<dbReference type="EMBL" id="MSFI01000014">
    <property type="protein sequence ID" value="OMP66865.1"/>
    <property type="molecule type" value="Genomic_DNA"/>
</dbReference>
<dbReference type="STRING" id="1714355.BTO28_09640"/>
<dbReference type="PANTHER" id="PTHR11076:SF33">
    <property type="entry name" value="DNA POLYMERASE KAPPA"/>
    <property type="match status" value="1"/>
</dbReference>
<dbReference type="GO" id="GO:0005829">
    <property type="term" value="C:cytosol"/>
    <property type="evidence" value="ECO:0007669"/>
    <property type="project" value="TreeGrafter"/>
</dbReference>
<evidence type="ECO:0000256" key="11">
    <source>
        <dbReference type="ARBA" id="ARBA00049244"/>
    </source>
</evidence>
<dbReference type="GO" id="GO:0006261">
    <property type="term" value="P:DNA-templated DNA replication"/>
    <property type="evidence" value="ECO:0007669"/>
    <property type="project" value="UniProtKB-UniRule"/>
</dbReference>
<name>A0A1V2A788_9BACI</name>
<dbReference type="InterPro" id="IPR050116">
    <property type="entry name" value="DNA_polymerase-Y"/>
</dbReference>
<dbReference type="Gene3D" id="3.30.1490.100">
    <property type="entry name" value="DNA polymerase, Y-family, little finger domain"/>
    <property type="match status" value="1"/>
</dbReference>
<dbReference type="InterPro" id="IPR043502">
    <property type="entry name" value="DNA/RNA_pol_sf"/>
</dbReference>
<dbReference type="Pfam" id="PF11799">
    <property type="entry name" value="IMS_C"/>
    <property type="match status" value="1"/>
</dbReference>
<evidence type="ECO:0000256" key="9">
    <source>
        <dbReference type="ARBA" id="ARBA00022932"/>
    </source>
</evidence>
<keyword evidence="4 12" id="KW-0548">Nucleotidyltransferase</keyword>
<dbReference type="Gene3D" id="1.10.150.20">
    <property type="entry name" value="5' to 3' exonuclease, C-terminal subdomain"/>
    <property type="match status" value="1"/>
</dbReference>
<feature type="active site" evidence="12">
    <location>
        <position position="115"/>
    </location>
</feature>
<keyword evidence="12" id="KW-0238">DNA-binding</keyword>
<keyword evidence="3 12" id="KW-0808">Transferase</keyword>
<evidence type="ECO:0000256" key="5">
    <source>
        <dbReference type="ARBA" id="ARBA00022705"/>
    </source>
</evidence>
<accession>A0A1V2A788</accession>
<evidence type="ECO:0000256" key="8">
    <source>
        <dbReference type="ARBA" id="ARBA00022842"/>
    </source>
</evidence>